<reference evidence="2" key="1">
    <citation type="journal article" date="2020" name="Stud. Mycol.">
        <title>101 Dothideomycetes genomes: a test case for predicting lifestyles and emergence of pathogens.</title>
        <authorList>
            <person name="Haridas S."/>
            <person name="Albert R."/>
            <person name="Binder M."/>
            <person name="Bloem J."/>
            <person name="Labutti K."/>
            <person name="Salamov A."/>
            <person name="Andreopoulos B."/>
            <person name="Baker S."/>
            <person name="Barry K."/>
            <person name="Bills G."/>
            <person name="Bluhm B."/>
            <person name="Cannon C."/>
            <person name="Castanera R."/>
            <person name="Culley D."/>
            <person name="Daum C."/>
            <person name="Ezra D."/>
            <person name="Gonzalez J."/>
            <person name="Henrissat B."/>
            <person name="Kuo A."/>
            <person name="Liang C."/>
            <person name="Lipzen A."/>
            <person name="Lutzoni F."/>
            <person name="Magnuson J."/>
            <person name="Mondo S."/>
            <person name="Nolan M."/>
            <person name="Ohm R."/>
            <person name="Pangilinan J."/>
            <person name="Park H.-J."/>
            <person name="Ramirez L."/>
            <person name="Alfaro M."/>
            <person name="Sun H."/>
            <person name="Tritt A."/>
            <person name="Yoshinaga Y."/>
            <person name="Zwiers L.-H."/>
            <person name="Turgeon B."/>
            <person name="Goodwin S."/>
            <person name="Spatafora J."/>
            <person name="Crous P."/>
            <person name="Grigoriev I."/>
        </authorList>
    </citation>
    <scope>NUCLEOTIDE SEQUENCE</scope>
    <source>
        <strain evidence="2">CBS 262.69</strain>
    </source>
</reference>
<keyword evidence="3" id="KW-1185">Reference proteome</keyword>
<name>A0A6G1IA76_9PEZI</name>
<feature type="region of interest" description="Disordered" evidence="1">
    <location>
        <begin position="1"/>
        <end position="21"/>
    </location>
</feature>
<dbReference type="Proteomes" id="UP000799640">
    <property type="component" value="Unassembled WGS sequence"/>
</dbReference>
<evidence type="ECO:0000256" key="1">
    <source>
        <dbReference type="SAM" id="MobiDB-lite"/>
    </source>
</evidence>
<gene>
    <name evidence="2" type="ORF">EJ06DRAFT_9354</name>
</gene>
<accession>A0A6G1IA76</accession>
<dbReference type="EMBL" id="ML996687">
    <property type="protein sequence ID" value="KAF2405016.1"/>
    <property type="molecule type" value="Genomic_DNA"/>
</dbReference>
<organism evidence="2 3">
    <name type="scientific">Trichodelitschia bisporula</name>
    <dbReference type="NCBI Taxonomy" id="703511"/>
    <lineage>
        <taxon>Eukaryota</taxon>
        <taxon>Fungi</taxon>
        <taxon>Dikarya</taxon>
        <taxon>Ascomycota</taxon>
        <taxon>Pezizomycotina</taxon>
        <taxon>Dothideomycetes</taxon>
        <taxon>Dothideomycetes incertae sedis</taxon>
        <taxon>Phaeotrichales</taxon>
        <taxon>Phaeotrichaceae</taxon>
        <taxon>Trichodelitschia</taxon>
    </lineage>
</organism>
<evidence type="ECO:0000313" key="3">
    <source>
        <dbReference type="Proteomes" id="UP000799640"/>
    </source>
</evidence>
<feature type="region of interest" description="Disordered" evidence="1">
    <location>
        <begin position="75"/>
        <end position="94"/>
    </location>
</feature>
<sequence length="94" mass="10336">MYHQDSRITEGSPESFRITAVQSKRRTCRAHRFHRFPSTPSESCSPSKAKSRCAPIYPILIGATVLLWSLHGLGRSAGEPSPNISPSSTRRIGA</sequence>
<protein>
    <submittedName>
        <fullName evidence="2">Uncharacterized protein</fullName>
    </submittedName>
</protein>
<feature type="compositionally biased region" description="Polar residues" evidence="1">
    <location>
        <begin position="82"/>
        <end position="94"/>
    </location>
</feature>
<evidence type="ECO:0000313" key="2">
    <source>
        <dbReference type="EMBL" id="KAF2405016.1"/>
    </source>
</evidence>
<proteinExistence type="predicted"/>
<dbReference type="AlphaFoldDB" id="A0A6G1IA76"/>